<dbReference type="PANTHER" id="PTHR34293:SF1">
    <property type="entry name" value="HTH-TYPE TRANSCRIPTIONAL REGULATOR TRMBL2"/>
    <property type="match status" value="1"/>
</dbReference>
<dbReference type="InterPro" id="IPR000792">
    <property type="entry name" value="Tscrpt_reg_LuxR_C"/>
</dbReference>
<dbReference type="CDD" id="cd06170">
    <property type="entry name" value="LuxR_C_like"/>
    <property type="match status" value="1"/>
</dbReference>
<sequence>MLNLTNLDESTITVYRARVGHPTATAAQISALLGIGPAELAEADRALASLRLLRPAPNEGWVAVSPETASDLLLAEAEQALLEQRAAVAEARANLTALTCEYLDARSLRPSSGGVETVEGEQAVRAALDELSRSCRSTVDAMVPVGGRSDRALLPDIPLGLALLERGVTIRTLFQRSGSGHQATASYARAISTAGAQVKSLTLLPACLLVYDGTTAVLPLEPGPAGAGAVVIRDPAVLQVLMRLFEQHWEQAGDFGVTEQEPAAGPTDLERAVLRLMAAGKKDEVIARQLGISARSISRIVATLMERLQAASRFQAGVRAAALGWLV</sequence>
<protein>
    <recommendedName>
        <fullName evidence="1">HTH luxR-type domain-containing protein</fullName>
    </recommendedName>
</protein>
<dbReference type="InterPro" id="IPR016032">
    <property type="entry name" value="Sig_transdc_resp-reg_C-effctor"/>
</dbReference>
<evidence type="ECO:0000313" key="3">
    <source>
        <dbReference type="Proteomes" id="UP001422759"/>
    </source>
</evidence>
<dbReference type="InterPro" id="IPR051797">
    <property type="entry name" value="TrmB-like"/>
</dbReference>
<feature type="domain" description="HTH luxR-type" evidence="1">
    <location>
        <begin position="259"/>
        <end position="324"/>
    </location>
</feature>
<dbReference type="SUPFAM" id="SSF46894">
    <property type="entry name" value="C-terminal effector domain of the bipartite response regulators"/>
    <property type="match status" value="1"/>
</dbReference>
<keyword evidence="3" id="KW-1185">Reference proteome</keyword>
<dbReference type="Gene3D" id="1.10.10.10">
    <property type="entry name" value="Winged helix-like DNA-binding domain superfamily/Winged helix DNA-binding domain"/>
    <property type="match status" value="1"/>
</dbReference>
<evidence type="ECO:0000259" key="1">
    <source>
        <dbReference type="PROSITE" id="PS50043"/>
    </source>
</evidence>
<dbReference type="PROSITE" id="PS50043">
    <property type="entry name" value="HTH_LUXR_2"/>
    <property type="match status" value="1"/>
</dbReference>
<dbReference type="InterPro" id="IPR036388">
    <property type="entry name" value="WH-like_DNA-bd_sf"/>
</dbReference>
<name>A0ABN2ZI27_9ACTN</name>
<dbReference type="RefSeq" id="WP_344464572.1">
    <property type="nucleotide sequence ID" value="NZ_BAAANT010000013.1"/>
</dbReference>
<evidence type="ECO:0000313" key="2">
    <source>
        <dbReference type="EMBL" id="GAA2142580.1"/>
    </source>
</evidence>
<accession>A0ABN2ZI27</accession>
<proteinExistence type="predicted"/>
<dbReference type="SMART" id="SM00421">
    <property type="entry name" value="HTH_LUXR"/>
    <property type="match status" value="1"/>
</dbReference>
<gene>
    <name evidence="2" type="ORF">GCM10009760_27860</name>
</gene>
<dbReference type="Pfam" id="PF00196">
    <property type="entry name" value="GerE"/>
    <property type="match status" value="1"/>
</dbReference>
<reference evidence="2 3" key="1">
    <citation type="journal article" date="2019" name="Int. J. Syst. Evol. Microbiol.">
        <title>The Global Catalogue of Microorganisms (GCM) 10K type strain sequencing project: providing services to taxonomists for standard genome sequencing and annotation.</title>
        <authorList>
            <consortium name="The Broad Institute Genomics Platform"/>
            <consortium name="The Broad Institute Genome Sequencing Center for Infectious Disease"/>
            <person name="Wu L."/>
            <person name="Ma J."/>
        </authorList>
    </citation>
    <scope>NUCLEOTIDE SEQUENCE [LARGE SCALE GENOMIC DNA]</scope>
    <source>
        <strain evidence="2 3">JCM 14560</strain>
    </source>
</reference>
<organism evidence="2 3">
    <name type="scientific">Kitasatospora kazusensis</name>
    <dbReference type="NCBI Taxonomy" id="407974"/>
    <lineage>
        <taxon>Bacteria</taxon>
        <taxon>Bacillati</taxon>
        <taxon>Actinomycetota</taxon>
        <taxon>Actinomycetes</taxon>
        <taxon>Kitasatosporales</taxon>
        <taxon>Streptomycetaceae</taxon>
        <taxon>Kitasatospora</taxon>
    </lineage>
</organism>
<comment type="caution">
    <text evidence="2">The sequence shown here is derived from an EMBL/GenBank/DDBJ whole genome shotgun (WGS) entry which is preliminary data.</text>
</comment>
<dbReference type="PANTHER" id="PTHR34293">
    <property type="entry name" value="HTH-TYPE TRANSCRIPTIONAL REGULATOR TRMBL2"/>
    <property type="match status" value="1"/>
</dbReference>
<dbReference type="Proteomes" id="UP001422759">
    <property type="component" value="Unassembled WGS sequence"/>
</dbReference>
<dbReference type="EMBL" id="BAAANT010000013">
    <property type="protein sequence ID" value="GAA2142580.1"/>
    <property type="molecule type" value="Genomic_DNA"/>
</dbReference>